<keyword evidence="4" id="KW-0862">Zinc</keyword>
<dbReference type="PANTHER" id="PTHR47980">
    <property type="entry name" value="LD44762P"/>
    <property type="match status" value="1"/>
</dbReference>
<reference evidence="11 12" key="1">
    <citation type="submission" date="2024-08" db="EMBL/GenBank/DDBJ databases">
        <authorList>
            <person name="Cucini C."/>
            <person name="Frati F."/>
        </authorList>
    </citation>
    <scope>NUCLEOTIDE SEQUENCE [LARGE SCALE GENOMIC DNA]</scope>
</reference>
<evidence type="ECO:0000259" key="10">
    <source>
        <dbReference type="PROSITE" id="PS50089"/>
    </source>
</evidence>
<dbReference type="EMBL" id="CAXLJM020000008">
    <property type="protein sequence ID" value="CAL8075497.1"/>
    <property type="molecule type" value="Genomic_DNA"/>
</dbReference>
<evidence type="ECO:0000256" key="5">
    <source>
        <dbReference type="ARBA" id="ARBA00023134"/>
    </source>
</evidence>
<keyword evidence="3 8" id="KW-0479">Metal-binding</keyword>
<dbReference type="Gene3D" id="3.40.50.300">
    <property type="entry name" value="P-loop containing nucleotide triphosphate hydrolases"/>
    <property type="match status" value="1"/>
</dbReference>
<dbReference type="SMART" id="SM00184">
    <property type="entry name" value="RING"/>
    <property type="match status" value="1"/>
</dbReference>
<evidence type="ECO:0000256" key="3">
    <source>
        <dbReference type="ARBA" id="ARBA00022771"/>
    </source>
</evidence>
<evidence type="ECO:0000256" key="2">
    <source>
        <dbReference type="ARBA" id="ARBA00022741"/>
    </source>
</evidence>
<dbReference type="PRINTS" id="PR00449">
    <property type="entry name" value="RASTRNSFRMNG"/>
</dbReference>
<evidence type="ECO:0000256" key="7">
    <source>
        <dbReference type="ARBA" id="ARBA00023289"/>
    </source>
</evidence>
<dbReference type="InterPro" id="IPR001841">
    <property type="entry name" value="Znf_RING"/>
</dbReference>
<gene>
    <name evidence="11" type="ORF">ODALV1_LOCUS3194</name>
</gene>
<dbReference type="InterPro" id="IPR005225">
    <property type="entry name" value="Small_GTP-bd"/>
</dbReference>
<feature type="compositionally biased region" description="Low complexity" evidence="9">
    <location>
        <begin position="77"/>
        <end position="87"/>
    </location>
</feature>
<dbReference type="Proteomes" id="UP001642540">
    <property type="component" value="Unassembled WGS sequence"/>
</dbReference>
<dbReference type="Gene3D" id="3.30.40.10">
    <property type="entry name" value="Zinc/RING finger domain, C3HC4 (zinc finger)"/>
    <property type="match status" value="1"/>
</dbReference>
<dbReference type="InterPro" id="IPR050305">
    <property type="entry name" value="Small_GTPase_Rab"/>
</dbReference>
<feature type="region of interest" description="Disordered" evidence="9">
    <location>
        <begin position="278"/>
        <end position="306"/>
    </location>
</feature>
<dbReference type="PROSITE" id="PS50089">
    <property type="entry name" value="ZF_RING_2"/>
    <property type="match status" value="1"/>
</dbReference>
<comment type="caution">
    <text evidence="11">The sequence shown here is derived from an EMBL/GenBank/DDBJ whole genome shotgun (WGS) entry which is preliminary data.</text>
</comment>
<evidence type="ECO:0000256" key="9">
    <source>
        <dbReference type="SAM" id="MobiDB-lite"/>
    </source>
</evidence>
<evidence type="ECO:0000256" key="1">
    <source>
        <dbReference type="ARBA" id="ARBA00006270"/>
    </source>
</evidence>
<feature type="compositionally biased region" description="Basic and acidic residues" evidence="9">
    <location>
        <begin position="295"/>
        <end position="306"/>
    </location>
</feature>
<dbReference type="InterPro" id="IPR025662">
    <property type="entry name" value="Sigma_54_int_dom_ATP-bd_1"/>
</dbReference>
<evidence type="ECO:0000313" key="12">
    <source>
        <dbReference type="Proteomes" id="UP001642540"/>
    </source>
</evidence>
<evidence type="ECO:0000256" key="8">
    <source>
        <dbReference type="PROSITE-ProRule" id="PRU00175"/>
    </source>
</evidence>
<dbReference type="InterPro" id="IPR027417">
    <property type="entry name" value="P-loop_NTPase"/>
</dbReference>
<dbReference type="PROSITE" id="PS51419">
    <property type="entry name" value="RAB"/>
    <property type="match status" value="1"/>
</dbReference>
<dbReference type="SMART" id="SM00174">
    <property type="entry name" value="RHO"/>
    <property type="match status" value="1"/>
</dbReference>
<organism evidence="11 12">
    <name type="scientific">Orchesella dallaii</name>
    <dbReference type="NCBI Taxonomy" id="48710"/>
    <lineage>
        <taxon>Eukaryota</taxon>
        <taxon>Metazoa</taxon>
        <taxon>Ecdysozoa</taxon>
        <taxon>Arthropoda</taxon>
        <taxon>Hexapoda</taxon>
        <taxon>Collembola</taxon>
        <taxon>Entomobryomorpha</taxon>
        <taxon>Entomobryoidea</taxon>
        <taxon>Orchesellidae</taxon>
        <taxon>Orchesellinae</taxon>
        <taxon>Orchesella</taxon>
    </lineage>
</organism>
<dbReference type="SMART" id="SM00176">
    <property type="entry name" value="RAN"/>
    <property type="match status" value="1"/>
</dbReference>
<keyword evidence="3 8" id="KW-0863">Zinc-finger</keyword>
<keyword evidence="6" id="KW-0449">Lipoprotein</keyword>
<evidence type="ECO:0000256" key="6">
    <source>
        <dbReference type="ARBA" id="ARBA00023288"/>
    </source>
</evidence>
<keyword evidence="2" id="KW-0547">Nucleotide-binding</keyword>
<feature type="domain" description="RING-type" evidence="10">
    <location>
        <begin position="6"/>
        <end position="48"/>
    </location>
</feature>
<comment type="similarity">
    <text evidence="1">Belongs to the small GTPase superfamily. Rab family.</text>
</comment>
<feature type="region of interest" description="Disordered" evidence="9">
    <location>
        <begin position="74"/>
        <end position="97"/>
    </location>
</feature>
<proteinExistence type="inferred from homology"/>
<dbReference type="Pfam" id="PF00071">
    <property type="entry name" value="Ras"/>
    <property type="match status" value="1"/>
</dbReference>
<protein>
    <recommendedName>
        <fullName evidence="10">RING-type domain-containing protein</fullName>
    </recommendedName>
</protein>
<keyword evidence="12" id="KW-1185">Reference proteome</keyword>
<keyword evidence="7" id="KW-0636">Prenylation</keyword>
<sequence length="306" mass="33710">MSSYVCPLCLHNEPEFSGDFFVSAECGHIFHKECVLGMTRTGITKCPLNCHEPIRELGLRRLFGVGPSSDDTDYDVSAHGAGSSGSSQLKDRITSSPNPSADISYNIILIGETGVGKTCLLHRFHDNVYYTPPSTVAVDLFFRTVQIGNSSVQLRIWDTAGQERFRSITPAFIREAHGILFVYDITSSKTFEKVPYWAEFVSQHGPENSVRVLVGNKCDAEEGKRQVSVENGAKTGESLNMRFFETSAKDAINVEASFRAVASLLLADSKIIPIRKGANKGSEGKTKLSNQSYKRIGERDHKTCCN</sequence>
<dbReference type="InterPro" id="IPR013083">
    <property type="entry name" value="Znf_RING/FYVE/PHD"/>
</dbReference>
<keyword evidence="5" id="KW-0342">GTP-binding</keyword>
<dbReference type="PROSITE" id="PS00675">
    <property type="entry name" value="SIGMA54_INTERACT_1"/>
    <property type="match status" value="1"/>
</dbReference>
<accession>A0ABP1PYI2</accession>
<dbReference type="PROSITE" id="PS51421">
    <property type="entry name" value="RAS"/>
    <property type="match status" value="1"/>
</dbReference>
<name>A0ABP1PYI2_9HEXA</name>
<dbReference type="SMART" id="SM00173">
    <property type="entry name" value="RAS"/>
    <property type="match status" value="1"/>
</dbReference>
<dbReference type="CDD" id="cd16448">
    <property type="entry name" value="RING-H2"/>
    <property type="match status" value="1"/>
</dbReference>
<dbReference type="SUPFAM" id="SSF57850">
    <property type="entry name" value="RING/U-box"/>
    <property type="match status" value="1"/>
</dbReference>
<dbReference type="SMART" id="SM00175">
    <property type="entry name" value="RAB"/>
    <property type="match status" value="1"/>
</dbReference>
<evidence type="ECO:0000256" key="4">
    <source>
        <dbReference type="ARBA" id="ARBA00022833"/>
    </source>
</evidence>
<dbReference type="SUPFAM" id="SSF52540">
    <property type="entry name" value="P-loop containing nucleoside triphosphate hydrolases"/>
    <property type="match status" value="1"/>
</dbReference>
<dbReference type="InterPro" id="IPR001806">
    <property type="entry name" value="Small_GTPase"/>
</dbReference>
<dbReference type="NCBIfam" id="TIGR00231">
    <property type="entry name" value="small_GTP"/>
    <property type="match status" value="1"/>
</dbReference>
<evidence type="ECO:0000313" key="11">
    <source>
        <dbReference type="EMBL" id="CAL8075497.1"/>
    </source>
</evidence>
<dbReference type="CDD" id="cd00154">
    <property type="entry name" value="Rab"/>
    <property type="match status" value="1"/>
</dbReference>